<dbReference type="AlphaFoldDB" id="A0A5J4WHC5"/>
<dbReference type="PANTHER" id="PTHR44167">
    <property type="entry name" value="OVARIAN-SPECIFIC SERINE/THREONINE-PROTEIN KINASE LOK-RELATED"/>
    <property type="match status" value="1"/>
</dbReference>
<dbReference type="GO" id="GO:0005634">
    <property type="term" value="C:nucleus"/>
    <property type="evidence" value="ECO:0007669"/>
    <property type="project" value="TreeGrafter"/>
</dbReference>
<dbReference type="CDD" id="cd00180">
    <property type="entry name" value="PKc"/>
    <property type="match status" value="1"/>
</dbReference>
<dbReference type="GO" id="GO:0004674">
    <property type="term" value="F:protein serine/threonine kinase activity"/>
    <property type="evidence" value="ECO:0007669"/>
    <property type="project" value="TreeGrafter"/>
</dbReference>
<dbReference type="GO" id="GO:0044773">
    <property type="term" value="P:mitotic DNA damage checkpoint signaling"/>
    <property type="evidence" value="ECO:0007669"/>
    <property type="project" value="TreeGrafter"/>
</dbReference>
<dbReference type="Pfam" id="PF00069">
    <property type="entry name" value="Pkinase"/>
    <property type="match status" value="1"/>
</dbReference>
<evidence type="ECO:0000313" key="3">
    <source>
        <dbReference type="Proteomes" id="UP000324800"/>
    </source>
</evidence>
<dbReference type="InterPro" id="IPR011009">
    <property type="entry name" value="Kinase-like_dom_sf"/>
</dbReference>
<dbReference type="GO" id="GO:0005524">
    <property type="term" value="F:ATP binding"/>
    <property type="evidence" value="ECO:0007669"/>
    <property type="project" value="InterPro"/>
</dbReference>
<dbReference type="SMART" id="SM00220">
    <property type="entry name" value="S_TKc"/>
    <property type="match status" value="1"/>
</dbReference>
<dbReference type="EMBL" id="SNRW01001960">
    <property type="protein sequence ID" value="KAA6394367.1"/>
    <property type="molecule type" value="Genomic_DNA"/>
</dbReference>
<evidence type="ECO:0000259" key="1">
    <source>
        <dbReference type="PROSITE" id="PS50011"/>
    </source>
</evidence>
<sequence>MTLENIAIQSQITLQSHTLQALMKQSLEGMKFIHDSELIHRDIKCDNILLHCPPGSGRIYVKIADFGLTKKEEPQNHQKYIKGTLPYLSPEQFHENPIITQKVDIIMCQLKCIKRPRQVTDDQLWNLLSRLLEFDPNKRITAAEALQHPYFTSPEAVADISKEQQDLASIAKEAQLNGDETISEFDINPTYIVAESELRIITKKLRKLDLQQQQNPLLYELKKNETVGMLFEIFNTKTLPEDKTKRCCIAIIIGYLFKSAPLPTEFTQNSKCHFFISRMPGKPQIHIEQ</sequence>
<dbReference type="Proteomes" id="UP000324800">
    <property type="component" value="Unassembled WGS sequence"/>
</dbReference>
<gene>
    <name evidence="2" type="ORF">EZS28_010107</name>
</gene>
<protein>
    <recommendedName>
        <fullName evidence="1">Protein kinase domain-containing protein</fullName>
    </recommendedName>
</protein>
<dbReference type="PANTHER" id="PTHR44167:SF30">
    <property type="entry name" value="PHOSPHORYLASE KINASE"/>
    <property type="match status" value="1"/>
</dbReference>
<comment type="caution">
    <text evidence="2">The sequence shown here is derived from an EMBL/GenBank/DDBJ whole genome shotgun (WGS) entry which is preliminary data.</text>
</comment>
<proteinExistence type="predicted"/>
<accession>A0A5J4WHC5</accession>
<dbReference type="Gene3D" id="1.10.510.10">
    <property type="entry name" value="Transferase(Phosphotransferase) domain 1"/>
    <property type="match status" value="2"/>
</dbReference>
<dbReference type="InterPro" id="IPR000719">
    <property type="entry name" value="Prot_kinase_dom"/>
</dbReference>
<dbReference type="SUPFAM" id="SSF56112">
    <property type="entry name" value="Protein kinase-like (PK-like)"/>
    <property type="match status" value="1"/>
</dbReference>
<name>A0A5J4WHC5_9EUKA</name>
<dbReference type="PROSITE" id="PS00108">
    <property type="entry name" value="PROTEIN_KINASE_ST"/>
    <property type="match status" value="1"/>
</dbReference>
<dbReference type="OrthoDB" id="5987198at2759"/>
<evidence type="ECO:0000313" key="2">
    <source>
        <dbReference type="EMBL" id="KAA6394367.1"/>
    </source>
</evidence>
<organism evidence="2 3">
    <name type="scientific">Streblomastix strix</name>
    <dbReference type="NCBI Taxonomy" id="222440"/>
    <lineage>
        <taxon>Eukaryota</taxon>
        <taxon>Metamonada</taxon>
        <taxon>Preaxostyla</taxon>
        <taxon>Oxymonadida</taxon>
        <taxon>Streblomastigidae</taxon>
        <taxon>Streblomastix</taxon>
    </lineage>
</organism>
<reference evidence="2 3" key="1">
    <citation type="submission" date="2019-03" db="EMBL/GenBank/DDBJ databases">
        <title>Single cell metagenomics reveals metabolic interactions within the superorganism composed of flagellate Streblomastix strix and complex community of Bacteroidetes bacteria on its surface.</title>
        <authorList>
            <person name="Treitli S.C."/>
            <person name="Kolisko M."/>
            <person name="Husnik F."/>
            <person name="Keeling P."/>
            <person name="Hampl V."/>
        </authorList>
    </citation>
    <scope>NUCLEOTIDE SEQUENCE [LARGE SCALE GENOMIC DNA]</scope>
    <source>
        <strain evidence="2">ST1C</strain>
    </source>
</reference>
<feature type="domain" description="Protein kinase" evidence="1">
    <location>
        <begin position="1"/>
        <end position="151"/>
    </location>
</feature>
<dbReference type="PROSITE" id="PS50011">
    <property type="entry name" value="PROTEIN_KINASE_DOM"/>
    <property type="match status" value="1"/>
</dbReference>
<dbReference type="InterPro" id="IPR008271">
    <property type="entry name" value="Ser/Thr_kinase_AS"/>
</dbReference>